<feature type="binding site" evidence="6">
    <location>
        <position position="150"/>
    </location>
    <ligand>
        <name>NAD(+)</name>
        <dbReference type="ChEBI" id="CHEBI:57540"/>
    </ligand>
</feature>
<comment type="caution">
    <text evidence="6">Lacks conserved residue(s) required for the propagation of feature annotation.</text>
</comment>
<accession>A0AAT9G837</accession>
<comment type="similarity">
    <text evidence="6">Belongs to the NAD kinase family.</text>
</comment>
<feature type="binding site" evidence="6">
    <location>
        <begin position="50"/>
        <end position="51"/>
    </location>
    <ligand>
        <name>NAD(+)</name>
        <dbReference type="ChEBI" id="CHEBI:57540"/>
    </ligand>
</feature>
<comment type="catalytic activity">
    <reaction evidence="5 6">
        <text>NAD(+) + ATP = ADP + NADP(+) + H(+)</text>
        <dbReference type="Rhea" id="RHEA:18629"/>
        <dbReference type="ChEBI" id="CHEBI:15378"/>
        <dbReference type="ChEBI" id="CHEBI:30616"/>
        <dbReference type="ChEBI" id="CHEBI:57540"/>
        <dbReference type="ChEBI" id="CHEBI:58349"/>
        <dbReference type="ChEBI" id="CHEBI:456216"/>
        <dbReference type="EC" id="2.7.1.23"/>
    </reaction>
</comment>
<proteinExistence type="inferred from homology"/>
<dbReference type="SUPFAM" id="SSF111331">
    <property type="entry name" value="NAD kinase/diacylglycerol kinase-like"/>
    <property type="match status" value="1"/>
</dbReference>
<evidence type="ECO:0000313" key="7">
    <source>
        <dbReference type="EMBL" id="BFD45993.1"/>
    </source>
</evidence>
<evidence type="ECO:0000256" key="1">
    <source>
        <dbReference type="ARBA" id="ARBA00022679"/>
    </source>
</evidence>
<evidence type="ECO:0000256" key="5">
    <source>
        <dbReference type="ARBA" id="ARBA00047925"/>
    </source>
</evidence>
<keyword evidence="6" id="KW-0963">Cytoplasm</keyword>
<sequence>MLAKTKINLNKIAIVYNSSTKSLGLVRQLELVYKFCKVEEAEIIVVVGGDGELLHAIHRYMHLDVSFYGINSGNIGFLMNPVIVEKLMDNLQESIISHLYPLKMQAESIDNKTYTALAINEVSIFRKTNQAAKFKIKIDQVERMSELVADGAMVATPAGSSAYNLSAGGPILPLESNVLCLTPICPFRPRRWHGALLPFSTTIKFEILESNKRPVNAAADFQEFDNIKSVLIKSVKNKKIKLLFDKKNSLENRIIKEQFNE</sequence>
<keyword evidence="6" id="KW-0547">Nucleotide-binding</keyword>
<dbReference type="EMBL" id="AP029170">
    <property type="protein sequence ID" value="BFD45993.1"/>
    <property type="molecule type" value="Genomic_DNA"/>
</dbReference>
<feature type="active site" description="Proton acceptor" evidence="6">
    <location>
        <position position="50"/>
    </location>
</feature>
<name>A0AAT9G837_9RICK</name>
<dbReference type="GO" id="GO:0006741">
    <property type="term" value="P:NADP+ biosynthetic process"/>
    <property type="evidence" value="ECO:0007669"/>
    <property type="project" value="UniProtKB-UniRule"/>
</dbReference>
<evidence type="ECO:0000256" key="2">
    <source>
        <dbReference type="ARBA" id="ARBA00022777"/>
    </source>
</evidence>
<keyword evidence="2 6" id="KW-0418">Kinase</keyword>
<dbReference type="GO" id="GO:0005524">
    <property type="term" value="F:ATP binding"/>
    <property type="evidence" value="ECO:0007669"/>
    <property type="project" value="UniProtKB-KW"/>
</dbReference>
<feature type="binding site" evidence="6">
    <location>
        <begin position="161"/>
        <end position="166"/>
    </location>
    <ligand>
        <name>NAD(+)</name>
        <dbReference type="ChEBI" id="CHEBI:57540"/>
    </ligand>
</feature>
<dbReference type="EC" id="2.7.1.23" evidence="6"/>
<dbReference type="InterPro" id="IPR017438">
    <property type="entry name" value="ATP-NAD_kinase_N"/>
</dbReference>
<dbReference type="GO" id="GO:0019674">
    <property type="term" value="P:NAD+ metabolic process"/>
    <property type="evidence" value="ECO:0007669"/>
    <property type="project" value="InterPro"/>
</dbReference>
<gene>
    <name evidence="6" type="primary">nadK</name>
    <name evidence="7" type="ORF">DMENIID0002_06390</name>
</gene>
<keyword evidence="6" id="KW-0067">ATP-binding</keyword>
<feature type="binding site" evidence="6">
    <location>
        <position position="55"/>
    </location>
    <ligand>
        <name>NAD(+)</name>
        <dbReference type="ChEBI" id="CHEBI:57540"/>
    </ligand>
</feature>
<dbReference type="InterPro" id="IPR017437">
    <property type="entry name" value="ATP-NAD_kinase_PpnK-typ_C"/>
</dbReference>
<dbReference type="GO" id="GO:0003951">
    <property type="term" value="F:NAD+ kinase activity"/>
    <property type="evidence" value="ECO:0007669"/>
    <property type="project" value="UniProtKB-UniRule"/>
</dbReference>
<feature type="binding site" evidence="6">
    <location>
        <begin position="120"/>
        <end position="121"/>
    </location>
    <ligand>
        <name>NAD(+)</name>
        <dbReference type="ChEBI" id="CHEBI:57540"/>
    </ligand>
</feature>
<keyword evidence="4 6" id="KW-0520">NAD</keyword>
<evidence type="ECO:0000256" key="3">
    <source>
        <dbReference type="ARBA" id="ARBA00022857"/>
    </source>
</evidence>
<evidence type="ECO:0000256" key="6">
    <source>
        <dbReference type="HAMAP-Rule" id="MF_00361"/>
    </source>
</evidence>
<dbReference type="PANTHER" id="PTHR20275:SF0">
    <property type="entry name" value="NAD KINASE"/>
    <property type="match status" value="1"/>
</dbReference>
<comment type="subcellular location">
    <subcellularLocation>
        <location evidence="6">Cytoplasm</location>
    </subcellularLocation>
</comment>
<dbReference type="Gene3D" id="3.40.50.10330">
    <property type="entry name" value="Probable inorganic polyphosphate/atp-NAD kinase, domain 1"/>
    <property type="match status" value="1"/>
</dbReference>
<reference evidence="7" key="1">
    <citation type="submission" date="2024-01" db="EMBL/GenBank/DDBJ databases">
        <title>Sequencing the genomes of a sandfly, Sergentomyia squamirostris, and its two endosymbionts.</title>
        <authorList>
            <person name="Itokawa K."/>
            <person name="Sanjoba C."/>
        </authorList>
    </citation>
    <scope>NUCLEOTIDE SEQUENCE</scope>
    <source>
        <strain evidence="7">RiSSQ</strain>
    </source>
</reference>
<dbReference type="Gene3D" id="2.60.200.30">
    <property type="entry name" value="Probable inorganic polyphosphate/atp-NAD kinase, domain 2"/>
    <property type="match status" value="1"/>
</dbReference>
<feature type="binding site" evidence="6">
    <location>
        <position position="158"/>
    </location>
    <ligand>
        <name>NAD(+)</name>
        <dbReference type="ChEBI" id="CHEBI:57540"/>
    </ligand>
</feature>
<dbReference type="InterPro" id="IPR016064">
    <property type="entry name" value="NAD/diacylglycerol_kinase_sf"/>
</dbReference>
<evidence type="ECO:0000256" key="4">
    <source>
        <dbReference type="ARBA" id="ARBA00023027"/>
    </source>
</evidence>
<keyword evidence="3 6" id="KW-0521">NADP</keyword>
<dbReference type="AlphaFoldDB" id="A0AAT9G837"/>
<dbReference type="GO" id="GO:0046872">
    <property type="term" value="F:metal ion binding"/>
    <property type="evidence" value="ECO:0007669"/>
    <property type="project" value="UniProtKB-UniRule"/>
</dbReference>
<dbReference type="NCBIfam" id="NF003406">
    <property type="entry name" value="PRK04761.1"/>
    <property type="match status" value="1"/>
</dbReference>
<protein>
    <recommendedName>
        <fullName evidence="6">NAD kinase</fullName>
        <ecNumber evidence="6">2.7.1.23</ecNumber>
    </recommendedName>
    <alternativeName>
        <fullName evidence="6">ATP-dependent NAD kinase</fullName>
    </alternativeName>
</protein>
<dbReference type="GO" id="GO:0005737">
    <property type="term" value="C:cytoplasm"/>
    <property type="evidence" value="ECO:0007669"/>
    <property type="project" value="UniProtKB-SubCell"/>
</dbReference>
<keyword evidence="1 6" id="KW-0808">Transferase</keyword>
<dbReference type="HAMAP" id="MF_00361">
    <property type="entry name" value="NAD_kinase"/>
    <property type="match status" value="1"/>
</dbReference>
<comment type="cofactor">
    <cofactor evidence="6">
        <name>a divalent metal cation</name>
        <dbReference type="ChEBI" id="CHEBI:60240"/>
    </cofactor>
</comment>
<comment type="function">
    <text evidence="6">Involved in the regulation of the intracellular balance of NAD and NADP, and is a key enzyme in the biosynthesis of NADP. Catalyzes specifically the phosphorylation on 2'-hydroxyl of the adenosine moiety of NAD to yield NADP.</text>
</comment>
<dbReference type="InterPro" id="IPR002504">
    <property type="entry name" value="NADK"/>
</dbReference>
<dbReference type="GO" id="GO:0051287">
    <property type="term" value="F:NAD binding"/>
    <property type="evidence" value="ECO:0007669"/>
    <property type="project" value="UniProtKB-ARBA"/>
</dbReference>
<organism evidence="7">
    <name type="scientific">Candidatus Tisiphia endosymbiont of Sergentomyia squamirostris</name>
    <dbReference type="NCBI Taxonomy" id="3113639"/>
    <lineage>
        <taxon>Bacteria</taxon>
        <taxon>Pseudomonadati</taxon>
        <taxon>Pseudomonadota</taxon>
        <taxon>Alphaproteobacteria</taxon>
        <taxon>Rickettsiales</taxon>
        <taxon>Rickettsiaceae</taxon>
        <taxon>Rickettsieae</taxon>
        <taxon>Candidatus Tisiphia</taxon>
    </lineage>
</organism>
<feature type="binding site" evidence="6">
    <location>
        <position position="222"/>
    </location>
    <ligand>
        <name>NAD(+)</name>
        <dbReference type="ChEBI" id="CHEBI:57540"/>
    </ligand>
</feature>
<dbReference type="PANTHER" id="PTHR20275">
    <property type="entry name" value="NAD KINASE"/>
    <property type="match status" value="1"/>
</dbReference>
<dbReference type="Pfam" id="PF20143">
    <property type="entry name" value="NAD_kinase_C"/>
    <property type="match status" value="1"/>
</dbReference>